<dbReference type="GO" id="GO:0003917">
    <property type="term" value="F:DNA topoisomerase type I (single strand cut, ATP-independent) activity"/>
    <property type="evidence" value="ECO:0007669"/>
    <property type="project" value="UniProtKB-EC"/>
</dbReference>
<sequence length="663" mass="74055">MILYIAEKPSLARAIAAALPTPQKKEDGCIWLPNGDCISWCIGHLLEQAEPHQYDPLYKSWNLDHLPIIPTDWQWQEKANTKKQLGVLKKLIKKASHLVNAGDPDREGQLLVDEVIHFTKVSKEKLQNTQRLLINDLTPAAVKKALNHLRPNSEFAALSRSALARARADWLFGLNLTRAYTIRGREAGYQGVLSIGRVQTPVLGLVAARDKEREHFIPKDYFQVWAQLETNQNIRFQAKWLPSDACKPYMDEENRVLNRALAVNVATRIANQTANVIEASYKQKKQAPPLPYNLSSLQIDAAKIFSLTAQQVLDTCQSLYERHQMITYPRSDCRYLPSLQHKDAKSILNALSKATTDLEQGANNANPAIRSKAWNDKQVTAHHAIIPTSQAHKAAALGKMESQIFGLIARQYLMQFYPDYDFLASYIKLDIAGGQFESRGNTPMSLGWRALLPQKSRQDNKGEQNNEEQNELPKLQKGDSLWCHEGIIHDKVTTPPAAFTDASLLAAMTGISRFVTDKNIKAILKDTDGLGTDATRASIIELLFMRGFLIRKGKQIHASETGRAFADCLPSQLVTPDMTAQWESTLNAISIGETSYQSFMTHLESNLIELLDASKSLSSTSLKHLPAPAKKAFSKRTTGKRKSTSKPSTSTTKTRVKRPTAKS</sequence>
<dbReference type="Proteomes" id="UP000054058">
    <property type="component" value="Unassembled WGS sequence"/>
</dbReference>
<evidence type="ECO:0000256" key="6">
    <source>
        <dbReference type="ARBA" id="ARBA00023029"/>
    </source>
</evidence>
<evidence type="ECO:0000256" key="13">
    <source>
        <dbReference type="SAM" id="MobiDB-lite"/>
    </source>
</evidence>
<gene>
    <name evidence="16" type="ORF">MUS1_12485</name>
</gene>
<dbReference type="GO" id="GO:0006281">
    <property type="term" value="P:DNA repair"/>
    <property type="evidence" value="ECO:0007669"/>
    <property type="project" value="TreeGrafter"/>
</dbReference>
<reference evidence="16 17" key="1">
    <citation type="submission" date="2014-01" db="EMBL/GenBank/DDBJ databases">
        <title>Marinomonas ushuaiensis DSM 15871 Genome Sequencing.</title>
        <authorList>
            <person name="Lai Q."/>
            <person name="Shao Z.S."/>
        </authorList>
    </citation>
    <scope>NUCLEOTIDE SEQUENCE [LARGE SCALE GENOMIC DNA]</scope>
    <source>
        <strain evidence="16 17">DSM 15871</strain>
    </source>
</reference>
<comment type="caution">
    <text evidence="16">The sequence shown here is derived from an EMBL/GenBank/DDBJ whole genome shotgun (WGS) entry which is preliminary data.</text>
</comment>
<dbReference type="STRING" id="1122207.MUS1_12485"/>
<dbReference type="PROSITE" id="PS52039">
    <property type="entry name" value="TOPO_IA_2"/>
    <property type="match status" value="1"/>
</dbReference>
<dbReference type="SUPFAM" id="SSF56712">
    <property type="entry name" value="Prokaryotic type I DNA topoisomerase"/>
    <property type="match status" value="1"/>
</dbReference>
<dbReference type="Gene3D" id="3.40.50.140">
    <property type="match status" value="1"/>
</dbReference>
<dbReference type="FunFam" id="1.10.290.10:FF:000004">
    <property type="entry name" value="DNA topoisomerase 3"/>
    <property type="match status" value="1"/>
</dbReference>
<accession>X7E4A5</accession>
<evidence type="ECO:0000256" key="2">
    <source>
        <dbReference type="ARBA" id="ARBA00009446"/>
    </source>
</evidence>
<dbReference type="Gene3D" id="1.10.460.10">
    <property type="entry name" value="Topoisomerase I, domain 2"/>
    <property type="match status" value="1"/>
</dbReference>
<dbReference type="PATRIC" id="fig|1122207.3.peg.1633"/>
<dbReference type="InterPro" id="IPR005738">
    <property type="entry name" value="TopoIII"/>
</dbReference>
<dbReference type="EMBL" id="JAMB01000006">
    <property type="protein sequence ID" value="ETX10787.1"/>
    <property type="molecule type" value="Genomic_DNA"/>
</dbReference>
<dbReference type="SMART" id="SM00436">
    <property type="entry name" value="TOP1Bc"/>
    <property type="match status" value="1"/>
</dbReference>
<evidence type="ECO:0000256" key="10">
    <source>
        <dbReference type="ARBA" id="ARBA00031985"/>
    </source>
</evidence>
<dbReference type="NCBIfam" id="NF005829">
    <property type="entry name" value="PRK07726.1"/>
    <property type="match status" value="1"/>
</dbReference>
<feature type="compositionally biased region" description="Basic residues" evidence="13">
    <location>
        <begin position="632"/>
        <end position="644"/>
    </location>
</feature>
<dbReference type="FunFam" id="3.40.50.140:FF:000004">
    <property type="entry name" value="DNA topoisomerase 3"/>
    <property type="match status" value="1"/>
</dbReference>
<dbReference type="PRINTS" id="PR00417">
    <property type="entry name" value="PRTPISMRASEI"/>
</dbReference>
<dbReference type="OrthoDB" id="9803554at2"/>
<keyword evidence="17" id="KW-1185">Reference proteome</keyword>
<evidence type="ECO:0000259" key="14">
    <source>
        <dbReference type="PROSITE" id="PS50880"/>
    </source>
</evidence>
<dbReference type="InterPro" id="IPR003602">
    <property type="entry name" value="Topo_IA_DNA-bd_dom"/>
</dbReference>
<feature type="region of interest" description="Disordered" evidence="13">
    <location>
        <begin position="622"/>
        <end position="663"/>
    </location>
</feature>
<dbReference type="GO" id="GO:0006310">
    <property type="term" value="P:DNA recombination"/>
    <property type="evidence" value="ECO:0007669"/>
    <property type="project" value="TreeGrafter"/>
</dbReference>
<evidence type="ECO:0000259" key="15">
    <source>
        <dbReference type="PROSITE" id="PS52039"/>
    </source>
</evidence>
<evidence type="ECO:0000256" key="12">
    <source>
        <dbReference type="ARBA" id="ARBA00032877"/>
    </source>
</evidence>
<evidence type="ECO:0000313" key="17">
    <source>
        <dbReference type="Proteomes" id="UP000054058"/>
    </source>
</evidence>
<dbReference type="InterPro" id="IPR013497">
    <property type="entry name" value="Topo_IA_cen"/>
</dbReference>
<feature type="domain" description="Topo IA-type catalytic" evidence="15">
    <location>
        <begin position="155"/>
        <end position="611"/>
    </location>
</feature>
<evidence type="ECO:0000256" key="8">
    <source>
        <dbReference type="ARBA" id="ARBA00023235"/>
    </source>
</evidence>
<feature type="domain" description="Toprim" evidence="14">
    <location>
        <begin position="1"/>
        <end position="134"/>
    </location>
</feature>
<comment type="similarity">
    <text evidence="2">Belongs to the type IA topoisomerase family.</text>
</comment>
<dbReference type="InterPro" id="IPR000380">
    <property type="entry name" value="Topo_IA"/>
</dbReference>
<dbReference type="GO" id="GO:0006265">
    <property type="term" value="P:DNA topological change"/>
    <property type="evidence" value="ECO:0007669"/>
    <property type="project" value="InterPro"/>
</dbReference>
<dbReference type="Gene3D" id="2.70.20.10">
    <property type="entry name" value="Topoisomerase I, domain 3"/>
    <property type="match status" value="1"/>
</dbReference>
<keyword evidence="5" id="KW-0460">Magnesium</keyword>
<evidence type="ECO:0000313" key="16">
    <source>
        <dbReference type="EMBL" id="ETX10787.1"/>
    </source>
</evidence>
<dbReference type="PROSITE" id="PS00396">
    <property type="entry name" value="TOPO_IA_1"/>
    <property type="match status" value="1"/>
</dbReference>
<dbReference type="SMART" id="SM00437">
    <property type="entry name" value="TOP1Ac"/>
    <property type="match status" value="1"/>
</dbReference>
<organism evidence="16 17">
    <name type="scientific">Marinomonas ushuaiensis DSM 15871</name>
    <dbReference type="NCBI Taxonomy" id="1122207"/>
    <lineage>
        <taxon>Bacteria</taxon>
        <taxon>Pseudomonadati</taxon>
        <taxon>Pseudomonadota</taxon>
        <taxon>Gammaproteobacteria</taxon>
        <taxon>Oceanospirillales</taxon>
        <taxon>Oceanospirillaceae</taxon>
        <taxon>Marinomonas</taxon>
    </lineage>
</organism>
<keyword evidence="7" id="KW-0238">DNA-binding</keyword>
<evidence type="ECO:0000256" key="3">
    <source>
        <dbReference type="ARBA" id="ARBA00012891"/>
    </source>
</evidence>
<name>X7E4A5_9GAMM</name>
<comment type="catalytic activity">
    <reaction evidence="1">
        <text>ATP-independent breakage of single-stranded DNA, followed by passage and rejoining.</text>
        <dbReference type="EC" id="5.6.2.1"/>
    </reaction>
</comment>
<dbReference type="InterPro" id="IPR013824">
    <property type="entry name" value="Topo_IA_cen_sub1"/>
</dbReference>
<evidence type="ECO:0000256" key="9">
    <source>
        <dbReference type="ARBA" id="ARBA00030003"/>
    </source>
</evidence>
<dbReference type="InterPro" id="IPR013826">
    <property type="entry name" value="Topo_IA_cen_sub3"/>
</dbReference>
<evidence type="ECO:0000256" key="4">
    <source>
        <dbReference type="ARBA" id="ARBA00022723"/>
    </source>
</evidence>
<dbReference type="InterPro" id="IPR006171">
    <property type="entry name" value="TOPRIM_dom"/>
</dbReference>
<dbReference type="InterPro" id="IPR023406">
    <property type="entry name" value="Topo_IA_AS"/>
</dbReference>
<evidence type="ECO:0000256" key="11">
    <source>
        <dbReference type="ARBA" id="ARBA00032235"/>
    </source>
</evidence>
<dbReference type="SMART" id="SM00493">
    <property type="entry name" value="TOPRIM"/>
    <property type="match status" value="1"/>
</dbReference>
<feature type="region of interest" description="Disordered" evidence="13">
    <location>
        <begin position="453"/>
        <end position="475"/>
    </location>
</feature>
<evidence type="ECO:0000256" key="7">
    <source>
        <dbReference type="ARBA" id="ARBA00023125"/>
    </source>
</evidence>
<dbReference type="NCBIfam" id="TIGR01056">
    <property type="entry name" value="topB"/>
    <property type="match status" value="1"/>
</dbReference>
<dbReference type="PANTHER" id="PTHR11390">
    <property type="entry name" value="PROKARYOTIC DNA TOPOISOMERASE"/>
    <property type="match status" value="1"/>
</dbReference>
<proteinExistence type="inferred from homology"/>
<dbReference type="InterPro" id="IPR034144">
    <property type="entry name" value="TOPRIM_TopoIII"/>
</dbReference>
<dbReference type="PANTHER" id="PTHR11390:SF21">
    <property type="entry name" value="DNA TOPOISOMERASE 3-ALPHA"/>
    <property type="match status" value="1"/>
</dbReference>
<dbReference type="EC" id="5.6.2.1" evidence="3"/>
<dbReference type="GO" id="GO:0003677">
    <property type="term" value="F:DNA binding"/>
    <property type="evidence" value="ECO:0007669"/>
    <property type="project" value="UniProtKB-KW"/>
</dbReference>
<dbReference type="eggNOG" id="COG0550">
    <property type="taxonomic scope" value="Bacteria"/>
</dbReference>
<dbReference type="InterPro" id="IPR023405">
    <property type="entry name" value="Topo_IA_core_domain"/>
</dbReference>
<evidence type="ECO:0000256" key="1">
    <source>
        <dbReference type="ARBA" id="ARBA00000213"/>
    </source>
</evidence>
<evidence type="ECO:0000256" key="5">
    <source>
        <dbReference type="ARBA" id="ARBA00022842"/>
    </source>
</evidence>
<dbReference type="Pfam" id="PF01751">
    <property type="entry name" value="Toprim"/>
    <property type="match status" value="1"/>
</dbReference>
<dbReference type="CDD" id="cd03362">
    <property type="entry name" value="TOPRIM_TopoIA_TopoIII"/>
    <property type="match status" value="1"/>
</dbReference>
<dbReference type="CDD" id="cd00186">
    <property type="entry name" value="TOP1Ac"/>
    <property type="match status" value="1"/>
</dbReference>
<protein>
    <recommendedName>
        <fullName evidence="3">DNA topoisomerase</fullName>
        <ecNumber evidence="3">5.6.2.1</ecNumber>
    </recommendedName>
    <alternativeName>
        <fullName evidence="12">Omega-protein</fullName>
    </alternativeName>
    <alternativeName>
        <fullName evidence="11">Relaxing enzyme</fullName>
    </alternativeName>
    <alternativeName>
        <fullName evidence="9">Swivelase</fullName>
    </alternativeName>
    <alternativeName>
        <fullName evidence="10">Untwisting enzyme</fullName>
    </alternativeName>
</protein>
<dbReference type="InterPro" id="IPR003601">
    <property type="entry name" value="Topo_IA_2"/>
</dbReference>
<dbReference type="Pfam" id="PF01131">
    <property type="entry name" value="Topoisom_bac"/>
    <property type="match status" value="1"/>
</dbReference>
<dbReference type="InterPro" id="IPR013825">
    <property type="entry name" value="Topo_IA_cen_sub2"/>
</dbReference>
<dbReference type="PROSITE" id="PS50880">
    <property type="entry name" value="TOPRIM"/>
    <property type="match status" value="1"/>
</dbReference>
<dbReference type="GO" id="GO:0046872">
    <property type="term" value="F:metal ion binding"/>
    <property type="evidence" value="ECO:0007669"/>
    <property type="project" value="UniProtKB-KW"/>
</dbReference>
<dbReference type="AlphaFoldDB" id="X7E4A5"/>
<keyword evidence="6" id="KW-0799">Topoisomerase</keyword>
<keyword evidence="8 16" id="KW-0413">Isomerase</keyword>
<dbReference type="RefSeq" id="WP_036161006.1">
    <property type="nucleotide sequence ID" value="NZ_JAMB01000006.1"/>
</dbReference>
<dbReference type="Gene3D" id="1.10.290.10">
    <property type="entry name" value="Topoisomerase I, domain 4"/>
    <property type="match status" value="1"/>
</dbReference>
<keyword evidence="4" id="KW-0479">Metal-binding</keyword>
<feature type="compositionally biased region" description="Basic residues" evidence="13">
    <location>
        <begin position="654"/>
        <end position="663"/>
    </location>
</feature>
<dbReference type="GO" id="GO:0043597">
    <property type="term" value="C:cytoplasmic replication fork"/>
    <property type="evidence" value="ECO:0007669"/>
    <property type="project" value="TreeGrafter"/>
</dbReference>